<dbReference type="OrthoDB" id="2156961at2"/>
<sequence length="71" mass="8502">MSISWREKIYALYKGERFITEGTIQEIHEQTNKSISFLRYMTAPVYEKRCGDSVKRLRLIPLDDEEEDDEE</sequence>
<dbReference type="Proteomes" id="UP000027822">
    <property type="component" value="Unassembled WGS sequence"/>
</dbReference>
<evidence type="ECO:0000313" key="1">
    <source>
        <dbReference type="EMBL" id="KEK17233.1"/>
    </source>
</evidence>
<name>A0A073K4L1_9BACI</name>
<organism evidence="1 2">
    <name type="scientific">Bacillus manliponensis</name>
    <dbReference type="NCBI Taxonomy" id="574376"/>
    <lineage>
        <taxon>Bacteria</taxon>
        <taxon>Bacillati</taxon>
        <taxon>Bacillota</taxon>
        <taxon>Bacilli</taxon>
        <taxon>Bacillales</taxon>
        <taxon>Bacillaceae</taxon>
        <taxon>Bacillus</taxon>
        <taxon>Bacillus cereus group</taxon>
    </lineage>
</organism>
<dbReference type="STRING" id="574376.BAMA_16195"/>
<gene>
    <name evidence="1" type="ORF">BAMA_16195</name>
</gene>
<accession>A0A073K4L1</accession>
<proteinExistence type="predicted"/>
<protein>
    <submittedName>
        <fullName evidence="1">Uncharacterized protein</fullName>
    </submittedName>
</protein>
<reference evidence="1 2" key="1">
    <citation type="submission" date="2014-06" db="EMBL/GenBank/DDBJ databases">
        <title>Draft genome sequence of Bacillus manliponensis JCM 15802 (MCCC 1A00708).</title>
        <authorList>
            <person name="Lai Q."/>
            <person name="Liu Y."/>
            <person name="Shao Z."/>
        </authorList>
    </citation>
    <scope>NUCLEOTIDE SEQUENCE [LARGE SCALE GENOMIC DNA]</scope>
    <source>
        <strain evidence="1 2">JCM 15802</strain>
    </source>
</reference>
<keyword evidence="2" id="KW-1185">Reference proteome</keyword>
<dbReference type="RefSeq" id="WP_034643845.1">
    <property type="nucleotide sequence ID" value="NZ_CBCSJC010000026.1"/>
</dbReference>
<evidence type="ECO:0000313" key="2">
    <source>
        <dbReference type="Proteomes" id="UP000027822"/>
    </source>
</evidence>
<comment type="caution">
    <text evidence="1">The sequence shown here is derived from an EMBL/GenBank/DDBJ whole genome shotgun (WGS) entry which is preliminary data.</text>
</comment>
<dbReference type="EMBL" id="JOTN01000036">
    <property type="protein sequence ID" value="KEK17233.1"/>
    <property type="molecule type" value="Genomic_DNA"/>
</dbReference>
<dbReference type="AlphaFoldDB" id="A0A073K4L1"/>